<gene>
    <name evidence="2" type="ORF">PCOR1329_LOCUS45264</name>
</gene>
<reference evidence="2" key="1">
    <citation type="submission" date="2023-10" db="EMBL/GenBank/DDBJ databases">
        <authorList>
            <person name="Chen Y."/>
            <person name="Shah S."/>
            <person name="Dougan E. K."/>
            <person name="Thang M."/>
            <person name="Chan C."/>
        </authorList>
    </citation>
    <scope>NUCLEOTIDE SEQUENCE [LARGE SCALE GENOMIC DNA]</scope>
</reference>
<evidence type="ECO:0000313" key="3">
    <source>
        <dbReference type="Proteomes" id="UP001189429"/>
    </source>
</evidence>
<feature type="region of interest" description="Disordered" evidence="1">
    <location>
        <begin position="553"/>
        <end position="575"/>
    </location>
</feature>
<organism evidence="2 3">
    <name type="scientific">Prorocentrum cordatum</name>
    <dbReference type="NCBI Taxonomy" id="2364126"/>
    <lineage>
        <taxon>Eukaryota</taxon>
        <taxon>Sar</taxon>
        <taxon>Alveolata</taxon>
        <taxon>Dinophyceae</taxon>
        <taxon>Prorocentrales</taxon>
        <taxon>Prorocentraceae</taxon>
        <taxon>Prorocentrum</taxon>
    </lineage>
</organism>
<dbReference type="Proteomes" id="UP001189429">
    <property type="component" value="Unassembled WGS sequence"/>
</dbReference>
<dbReference type="EMBL" id="CAUYUJ010015440">
    <property type="protein sequence ID" value="CAK0853949.1"/>
    <property type="molecule type" value="Genomic_DNA"/>
</dbReference>
<sequence>MGCAPPSWSKVAGVVAACAARRRRAGCRGGAGQRAGLPSVAARAEQDAREALPGPEASAEEYLSLFCGLPERPELAEHVAGLLETYLQRGFSAEEGCDAALRGTLSAGARREVARVFEVRCALPEPPPLQRELLSEMLRVLSEGALGGRQLDAALEQLQGGALAVSAASLFDAMLEALLSRPGAGALFVAERLLRAMRAAEVPVGEETLTLILEHHILAAAPGFLVAAGRDAGGLLGRARLRAPGLSRTLLIAAREHRTRAGPWSMLALSAGHLRSGNVDAAYYWFLASQLVEHRAVLGDDLKPRVAEHLSQLARALALSGQVCRLLHLLARLRADGGRLLPSAGAQSIAGLTSGRTLATVWLEPPAEALRRRGVWASGGEDGVRVACAEQFEWGRLEAERHEVHQWSPYPAPDARPERVWLTPLRAPDCGHLGLARDWLGESAAAAAARERLGERAPQVAAELRQASLDRAARAEPASRTAGGAVDGLGAFVFPPARSWRAHHADAVKRAFLTGARVSAGSSEELRDIVATNAFTKGMVQKTRAPCPIAPARISASGEGGSRGVAAPVGRNARG</sequence>
<protein>
    <submittedName>
        <fullName evidence="2">Uncharacterized protein</fullName>
    </submittedName>
</protein>
<keyword evidence="3" id="KW-1185">Reference proteome</keyword>
<evidence type="ECO:0000256" key="1">
    <source>
        <dbReference type="SAM" id="MobiDB-lite"/>
    </source>
</evidence>
<comment type="caution">
    <text evidence="2">The sequence shown here is derived from an EMBL/GenBank/DDBJ whole genome shotgun (WGS) entry which is preliminary data.</text>
</comment>
<name>A0ABN9U4Y6_9DINO</name>
<proteinExistence type="predicted"/>
<accession>A0ABN9U4Y6</accession>
<evidence type="ECO:0000313" key="2">
    <source>
        <dbReference type="EMBL" id="CAK0853949.1"/>
    </source>
</evidence>